<sequence>MAGSSAGPNGLSLSGQLPAADLQQQTDGLRSLSVYGQCEAGPLASILHQRIPLSVVVARDWNGPREVL</sequence>
<dbReference type="EMBL" id="AZHD01000005">
    <property type="protein sequence ID" value="OAA63257.1"/>
    <property type="molecule type" value="Genomic_DNA"/>
</dbReference>
<comment type="caution">
    <text evidence="1">The sequence shown here is derived from an EMBL/GenBank/DDBJ whole genome shotgun (WGS) entry which is preliminary data.</text>
</comment>
<evidence type="ECO:0000313" key="1">
    <source>
        <dbReference type="EMBL" id="OAA63257.1"/>
    </source>
</evidence>
<proteinExistence type="predicted"/>
<gene>
    <name evidence="1" type="ORF">SPI_03420</name>
</gene>
<dbReference type="AlphaFoldDB" id="A0A167W2J2"/>
<keyword evidence="2" id="KW-1185">Reference proteome</keyword>
<reference evidence="1 2" key="1">
    <citation type="journal article" date="2016" name="Genome Biol. Evol.">
        <title>Divergent and convergent evolution of fungal pathogenicity.</title>
        <authorList>
            <person name="Shang Y."/>
            <person name="Xiao G."/>
            <person name="Zheng P."/>
            <person name="Cen K."/>
            <person name="Zhan S."/>
            <person name="Wang C."/>
        </authorList>
    </citation>
    <scope>NUCLEOTIDE SEQUENCE [LARGE SCALE GENOMIC DNA]</scope>
    <source>
        <strain evidence="1 2">RCEF 264</strain>
    </source>
</reference>
<name>A0A167W2J2_9HYPO</name>
<evidence type="ECO:0000313" key="2">
    <source>
        <dbReference type="Proteomes" id="UP000076874"/>
    </source>
</evidence>
<accession>A0A167W2J2</accession>
<organism evidence="1 2">
    <name type="scientific">Niveomyces insectorum RCEF 264</name>
    <dbReference type="NCBI Taxonomy" id="1081102"/>
    <lineage>
        <taxon>Eukaryota</taxon>
        <taxon>Fungi</taxon>
        <taxon>Dikarya</taxon>
        <taxon>Ascomycota</taxon>
        <taxon>Pezizomycotina</taxon>
        <taxon>Sordariomycetes</taxon>
        <taxon>Hypocreomycetidae</taxon>
        <taxon>Hypocreales</taxon>
        <taxon>Cordycipitaceae</taxon>
        <taxon>Niveomyces</taxon>
    </lineage>
</organism>
<protein>
    <submittedName>
        <fullName evidence="1">Uncharacterized protein</fullName>
    </submittedName>
</protein>
<dbReference type="Proteomes" id="UP000076874">
    <property type="component" value="Unassembled WGS sequence"/>
</dbReference>